<dbReference type="OrthoDB" id="252314at2759"/>
<name>A0A3R7KIM7_TRYRA</name>
<dbReference type="Proteomes" id="UP000283634">
    <property type="component" value="Unassembled WGS sequence"/>
</dbReference>
<feature type="non-terminal residue" evidence="3">
    <location>
        <position position="615"/>
    </location>
</feature>
<proteinExistence type="predicted"/>
<comment type="caution">
    <text evidence="3">The sequence shown here is derived from an EMBL/GenBank/DDBJ whole genome shotgun (WGS) entry which is preliminary data.</text>
</comment>
<reference evidence="3 4" key="1">
    <citation type="journal article" date="2018" name="BMC Genomics">
        <title>Genomic comparison of Trypanosoma conorhini and Trypanosoma rangeli to Trypanosoma cruzi strains of high and low virulence.</title>
        <authorList>
            <person name="Bradwell K.R."/>
            <person name="Koparde V.N."/>
            <person name="Matveyev A.V."/>
            <person name="Serrano M.G."/>
            <person name="Alves J.M."/>
            <person name="Parikh H."/>
            <person name="Huang B."/>
            <person name="Lee V."/>
            <person name="Espinosa-Alvarez O."/>
            <person name="Ortiz P.A."/>
            <person name="Costa-Martins A.G."/>
            <person name="Teixeira M.M."/>
            <person name="Buck G.A."/>
        </authorList>
    </citation>
    <scope>NUCLEOTIDE SEQUENCE [LARGE SCALE GENOMIC DNA]</scope>
    <source>
        <strain evidence="3 4">AM80</strain>
    </source>
</reference>
<feature type="domain" description="DUF7623" evidence="2">
    <location>
        <begin position="75"/>
        <end position="134"/>
    </location>
</feature>
<evidence type="ECO:0000259" key="2">
    <source>
        <dbReference type="Pfam" id="PF24610"/>
    </source>
</evidence>
<accession>A0A3R7KIM7</accession>
<feature type="domain" description="DUF7623" evidence="2">
    <location>
        <begin position="221"/>
        <end position="283"/>
    </location>
</feature>
<feature type="domain" description="DUF7623" evidence="2">
    <location>
        <begin position="382"/>
        <end position="434"/>
    </location>
</feature>
<evidence type="ECO:0000313" key="3">
    <source>
        <dbReference type="EMBL" id="RNE95208.1"/>
    </source>
</evidence>
<feature type="region of interest" description="Disordered" evidence="1">
    <location>
        <begin position="507"/>
        <end position="530"/>
    </location>
</feature>
<sequence>MQGDLYLEDDAYFQELLAGYKELVPAGTEPTVPLAKQLREQMRIRAVQLAVDTLKLRGAEERAAARVASRYPFVDPSPLGVALWSVPVEADDEFCTLLRSREEALGKQVESVRVAEAALNARAQAIAKAVLEQEESLAVALPFLGRSVKGVPLRELALMSDPGFAVLAEQHAQASSGDAAERSRLEQDILDQAGRVAREVRVARRLDAVRGEDLLERYPFLPEEPVRGVLLGDMRPVQQPAFRELSNRLDELRRDPSRNAAAIRAMEEQMTALVVRLAEERAEAAKNTQEQFPFLPRHVLGVRLDELPLHEDDAFSQLARRRTRQLKYSSNVKDVQHTEEEMAKRVEELALTAKLVKAHRMRANEHVRARNPFLVYEDRKCVPLSEIPLAGDVMYQGLFREHLAALTDAETNAAQIAGLEGALRSRADELALGECEKELQLAMYPFLATHDVPGWSDALLRDAEFQQLRNRYDELSKDPQGNAEALRELEDAMDARGRAVAEALHAAEASEAAEHMRQQTLHPTDPGISAGPVARAEVLADAVQEGAIPSNGTLRELEGTARSDQRRSRSSVSDATRVDEVGGEASGKCYDFLSDVINGVMQGDLYLEDDAYFQE</sequence>
<dbReference type="RefSeq" id="XP_029233175.1">
    <property type="nucleotide sequence ID" value="XM_029386969.1"/>
</dbReference>
<dbReference type="GeneID" id="40334275"/>
<feature type="domain" description="DUF7623" evidence="2">
    <location>
        <begin position="459"/>
        <end position="508"/>
    </location>
</feature>
<dbReference type="EMBL" id="MKGL01000918">
    <property type="protein sequence ID" value="RNE95208.1"/>
    <property type="molecule type" value="Genomic_DNA"/>
</dbReference>
<dbReference type="InterPro" id="IPR056040">
    <property type="entry name" value="DUF7623"/>
</dbReference>
<evidence type="ECO:0000256" key="1">
    <source>
        <dbReference type="SAM" id="MobiDB-lite"/>
    </source>
</evidence>
<dbReference type="AlphaFoldDB" id="A0A3R7KIM7"/>
<feature type="domain" description="DUF7623" evidence="2">
    <location>
        <begin position="295"/>
        <end position="353"/>
    </location>
</feature>
<organism evidence="3 4">
    <name type="scientific">Trypanosoma rangeli</name>
    <dbReference type="NCBI Taxonomy" id="5698"/>
    <lineage>
        <taxon>Eukaryota</taxon>
        <taxon>Discoba</taxon>
        <taxon>Euglenozoa</taxon>
        <taxon>Kinetoplastea</taxon>
        <taxon>Metakinetoplastina</taxon>
        <taxon>Trypanosomatida</taxon>
        <taxon>Trypanosomatidae</taxon>
        <taxon>Trypanosoma</taxon>
        <taxon>Herpetosoma</taxon>
    </lineage>
</organism>
<protein>
    <recommendedName>
        <fullName evidence="2">DUF7623 domain-containing protein</fullName>
    </recommendedName>
</protein>
<dbReference type="Pfam" id="PF24610">
    <property type="entry name" value="DUF7623"/>
    <property type="match status" value="6"/>
</dbReference>
<feature type="compositionally biased region" description="Basic and acidic residues" evidence="1">
    <location>
        <begin position="555"/>
        <end position="567"/>
    </location>
</feature>
<evidence type="ECO:0000313" key="4">
    <source>
        <dbReference type="Proteomes" id="UP000283634"/>
    </source>
</evidence>
<feature type="domain" description="DUF7623" evidence="2">
    <location>
        <begin position="144"/>
        <end position="201"/>
    </location>
</feature>
<keyword evidence="4" id="KW-1185">Reference proteome</keyword>
<feature type="region of interest" description="Disordered" evidence="1">
    <location>
        <begin position="547"/>
        <end position="580"/>
    </location>
</feature>
<gene>
    <name evidence="3" type="ORF">TraAM80_10342</name>
</gene>